<protein>
    <submittedName>
        <fullName evidence="3">Nuclear transport factor 2 family protein</fullName>
    </submittedName>
</protein>
<gene>
    <name evidence="3" type="ORF">KDL28_10740</name>
</gene>
<keyword evidence="4" id="KW-1185">Reference proteome</keyword>
<dbReference type="Proteomes" id="UP001165283">
    <property type="component" value="Unassembled WGS sequence"/>
</dbReference>
<evidence type="ECO:0000313" key="4">
    <source>
        <dbReference type="Proteomes" id="UP001165283"/>
    </source>
</evidence>
<feature type="compositionally biased region" description="Basic and acidic residues" evidence="1">
    <location>
        <begin position="157"/>
        <end position="170"/>
    </location>
</feature>
<dbReference type="Gene3D" id="3.10.450.50">
    <property type="match status" value="1"/>
</dbReference>
<feature type="region of interest" description="Disordered" evidence="1">
    <location>
        <begin position="138"/>
        <end position="170"/>
    </location>
</feature>
<dbReference type="EMBL" id="JAGSOV010000023">
    <property type="protein sequence ID" value="MCO1655530.1"/>
    <property type="molecule type" value="Genomic_DNA"/>
</dbReference>
<evidence type="ECO:0000313" key="3">
    <source>
        <dbReference type="EMBL" id="MCO1655530.1"/>
    </source>
</evidence>
<comment type="caution">
    <text evidence="3">The sequence shown here is derived from an EMBL/GenBank/DDBJ whole genome shotgun (WGS) entry which is preliminary data.</text>
</comment>
<organism evidence="3 4">
    <name type="scientific">Pseudonocardia humida</name>
    <dbReference type="NCBI Taxonomy" id="2800819"/>
    <lineage>
        <taxon>Bacteria</taxon>
        <taxon>Bacillati</taxon>
        <taxon>Actinomycetota</taxon>
        <taxon>Actinomycetes</taxon>
        <taxon>Pseudonocardiales</taxon>
        <taxon>Pseudonocardiaceae</taxon>
        <taxon>Pseudonocardia</taxon>
    </lineage>
</organism>
<dbReference type="RefSeq" id="WP_252437392.1">
    <property type="nucleotide sequence ID" value="NZ_JAGSOV010000023.1"/>
</dbReference>
<proteinExistence type="predicted"/>
<feature type="domain" description="SnoaL-like" evidence="2">
    <location>
        <begin position="7"/>
        <end position="130"/>
    </location>
</feature>
<accession>A0ABT0ZXR1</accession>
<dbReference type="Pfam" id="PF13577">
    <property type="entry name" value="SnoaL_4"/>
    <property type="match status" value="1"/>
</dbReference>
<dbReference type="InterPro" id="IPR037401">
    <property type="entry name" value="SnoaL-like"/>
</dbReference>
<evidence type="ECO:0000259" key="2">
    <source>
        <dbReference type="Pfam" id="PF13577"/>
    </source>
</evidence>
<reference evidence="3" key="1">
    <citation type="submission" date="2021-04" db="EMBL/GenBank/DDBJ databases">
        <title>Pseudonocardia sp. nov., isolated from sandy soil of mangrove forest.</title>
        <authorList>
            <person name="Zan Z."/>
            <person name="Huang R."/>
            <person name="Liu W."/>
        </authorList>
    </citation>
    <scope>NUCLEOTIDE SEQUENCE</scope>
    <source>
        <strain evidence="3">S2-4</strain>
    </source>
</reference>
<evidence type="ECO:0000256" key="1">
    <source>
        <dbReference type="SAM" id="MobiDB-lite"/>
    </source>
</evidence>
<dbReference type="InterPro" id="IPR032710">
    <property type="entry name" value="NTF2-like_dom_sf"/>
</dbReference>
<dbReference type="SUPFAM" id="SSF54427">
    <property type="entry name" value="NTF2-like"/>
    <property type="match status" value="1"/>
</dbReference>
<name>A0ABT0ZXR1_9PSEU</name>
<sequence length="170" mass="19199">MGDELRHLVDEAAIKRVHVRYCRAVDRMDWDLLRSCYHPGAVDDHGSFRGGVEEFVGRLAELLPLLASTTHFIGNQLVEIDGDRAWMESYTRAYHRIPASAGAPAGDYVLNLRYVDRLERRGGEWRIVDRVVVHDSERTDPVAGGRDGVAEGWQVGARDRTDPSYRRASP</sequence>
<dbReference type="CDD" id="cd00531">
    <property type="entry name" value="NTF2_like"/>
    <property type="match status" value="1"/>
</dbReference>